<dbReference type="SMR" id="A0A1G7W5T9"/>
<reference evidence="10 13" key="2">
    <citation type="submission" date="2021-08" db="EMBL/GenBank/DDBJ databases">
        <title>Complete genome sequence of the strain Aneurinibacillus thermoaerophilus CCM 8960.</title>
        <authorList>
            <person name="Musilova J."/>
            <person name="Kourilova X."/>
            <person name="Pernicova I."/>
            <person name="Bezdicek M."/>
            <person name="Lengerova M."/>
            <person name="Obruca S."/>
            <person name="Sedlar K."/>
        </authorList>
    </citation>
    <scope>NUCLEOTIDE SEQUENCE [LARGE SCALE GENOMIC DNA]</scope>
    <source>
        <strain evidence="10 13">CCM 8960</strain>
    </source>
</reference>
<proteinExistence type="inferred from homology"/>
<evidence type="ECO:0000256" key="4">
    <source>
        <dbReference type="ARBA" id="ARBA00022723"/>
    </source>
</evidence>
<evidence type="ECO:0000313" key="13">
    <source>
        <dbReference type="Proteomes" id="UP000826616"/>
    </source>
</evidence>
<keyword evidence="13" id="KW-1185">Reference proteome</keyword>
<protein>
    <recommendedName>
        <fullName evidence="3 7">Superoxide dismutase</fullName>
        <ecNumber evidence="3 7">1.15.1.1</ecNumber>
    </recommendedName>
</protein>
<dbReference type="EMBL" id="FNDE01000001">
    <property type="protein sequence ID" value="SDG67352.1"/>
    <property type="molecule type" value="Genomic_DNA"/>
</dbReference>
<dbReference type="Pfam" id="PF00081">
    <property type="entry name" value="Sod_Fe_N"/>
    <property type="match status" value="1"/>
</dbReference>
<dbReference type="GO" id="GO:0046872">
    <property type="term" value="F:metal ion binding"/>
    <property type="evidence" value="ECO:0007669"/>
    <property type="project" value="UniProtKB-KW"/>
</dbReference>
<dbReference type="Gene3D" id="3.55.40.20">
    <property type="entry name" value="Iron/manganese superoxide dismutase, C-terminal domain"/>
    <property type="match status" value="1"/>
</dbReference>
<evidence type="ECO:0000256" key="3">
    <source>
        <dbReference type="ARBA" id="ARBA00012682"/>
    </source>
</evidence>
<dbReference type="EC" id="1.15.1.1" evidence="3 7"/>
<organism evidence="11 12">
    <name type="scientific">Aneurinibacillus thermoaerophilus</name>
    <dbReference type="NCBI Taxonomy" id="143495"/>
    <lineage>
        <taxon>Bacteria</taxon>
        <taxon>Bacillati</taxon>
        <taxon>Bacillota</taxon>
        <taxon>Bacilli</taxon>
        <taxon>Bacillales</taxon>
        <taxon>Paenibacillaceae</taxon>
        <taxon>Aneurinibacillus group</taxon>
        <taxon>Aneurinibacillus</taxon>
    </lineage>
</organism>
<keyword evidence="4 6" id="KW-0479">Metal-binding</keyword>
<keyword evidence="5 7" id="KW-0560">Oxidoreductase</keyword>
<feature type="domain" description="Manganese/iron superoxide dismutase C-terminal" evidence="9">
    <location>
        <begin position="97"/>
        <end position="196"/>
    </location>
</feature>
<dbReference type="RefSeq" id="WP_057898268.1">
    <property type="nucleotide sequence ID" value="NZ_CP080764.1"/>
</dbReference>
<dbReference type="InterPro" id="IPR036314">
    <property type="entry name" value="SOD_C_sf"/>
</dbReference>
<dbReference type="GO" id="GO:0004784">
    <property type="term" value="F:superoxide dismutase activity"/>
    <property type="evidence" value="ECO:0007669"/>
    <property type="project" value="UniProtKB-EC"/>
</dbReference>
<dbReference type="PANTHER" id="PTHR43595">
    <property type="entry name" value="37S RIBOSOMAL PROTEIN S26, MITOCHONDRIAL"/>
    <property type="match status" value="1"/>
</dbReference>
<dbReference type="InterPro" id="IPR036324">
    <property type="entry name" value="Mn/Fe_SOD_N_sf"/>
</dbReference>
<dbReference type="GO" id="GO:0005737">
    <property type="term" value="C:cytoplasm"/>
    <property type="evidence" value="ECO:0007669"/>
    <property type="project" value="TreeGrafter"/>
</dbReference>
<dbReference type="Proteomes" id="UP000826616">
    <property type="component" value="Chromosome"/>
</dbReference>
<comment type="catalytic activity">
    <reaction evidence="7">
        <text>2 superoxide + 2 H(+) = H2O2 + O2</text>
        <dbReference type="Rhea" id="RHEA:20696"/>
        <dbReference type="ChEBI" id="CHEBI:15378"/>
        <dbReference type="ChEBI" id="CHEBI:15379"/>
        <dbReference type="ChEBI" id="CHEBI:16240"/>
        <dbReference type="ChEBI" id="CHEBI:18421"/>
        <dbReference type="EC" id="1.15.1.1"/>
    </reaction>
</comment>
<gene>
    <name evidence="10" type="ORF">K3F53_12390</name>
    <name evidence="11" type="ORF">SAMN04489735_100116</name>
</gene>
<comment type="function">
    <text evidence="7">Destroys radicals which are normally produced within the cells and which are toxic to biological systems.</text>
</comment>
<evidence type="ECO:0000259" key="9">
    <source>
        <dbReference type="Pfam" id="PF02777"/>
    </source>
</evidence>
<dbReference type="Pfam" id="PF02777">
    <property type="entry name" value="Sod_Fe_C"/>
    <property type="match status" value="1"/>
</dbReference>
<dbReference type="Proteomes" id="UP000198956">
    <property type="component" value="Unassembled WGS sequence"/>
</dbReference>
<evidence type="ECO:0000256" key="6">
    <source>
        <dbReference type="PIRSR" id="PIRSR000349-1"/>
    </source>
</evidence>
<evidence type="ECO:0000256" key="2">
    <source>
        <dbReference type="ARBA" id="ARBA00008714"/>
    </source>
</evidence>
<accession>A0A1G7W5T9</accession>
<feature type="domain" description="Manganese/iron superoxide dismutase N-terminal" evidence="8">
    <location>
        <begin position="2"/>
        <end position="89"/>
    </location>
</feature>
<reference evidence="11 12" key="1">
    <citation type="submission" date="2016-10" db="EMBL/GenBank/DDBJ databases">
        <authorList>
            <person name="de Groot N.N."/>
        </authorList>
    </citation>
    <scope>NUCLEOTIDE SEQUENCE [LARGE SCALE GENOMIC DNA]</scope>
    <source>
        <strain evidence="11 12">L 420-91</strain>
    </source>
</reference>
<evidence type="ECO:0000256" key="7">
    <source>
        <dbReference type="RuleBase" id="RU000414"/>
    </source>
</evidence>
<feature type="binding site" evidence="6">
    <location>
        <position position="26"/>
    </location>
    <ligand>
        <name>Mn(2+)</name>
        <dbReference type="ChEBI" id="CHEBI:29035"/>
    </ligand>
</feature>
<feature type="binding site" evidence="6">
    <location>
        <position position="167"/>
    </location>
    <ligand>
        <name>Mn(2+)</name>
        <dbReference type="ChEBI" id="CHEBI:29035"/>
    </ligand>
</feature>
<dbReference type="EMBL" id="CP080764">
    <property type="protein sequence ID" value="QYY41721.1"/>
    <property type="molecule type" value="Genomic_DNA"/>
</dbReference>
<dbReference type="InterPro" id="IPR001189">
    <property type="entry name" value="Mn/Fe_SOD"/>
</dbReference>
<evidence type="ECO:0000259" key="8">
    <source>
        <dbReference type="Pfam" id="PF00081"/>
    </source>
</evidence>
<dbReference type="FunFam" id="3.55.40.20:FF:000001">
    <property type="entry name" value="Superoxide dismutase"/>
    <property type="match status" value="1"/>
</dbReference>
<dbReference type="GeneID" id="97142173"/>
<name>A0A1G7W5T9_ANETH</name>
<dbReference type="SUPFAM" id="SSF54719">
    <property type="entry name" value="Fe,Mn superoxide dismutase (SOD), C-terminal domain"/>
    <property type="match status" value="1"/>
</dbReference>
<dbReference type="PROSITE" id="PS00088">
    <property type="entry name" value="SOD_MN"/>
    <property type="match status" value="1"/>
</dbReference>
<dbReference type="InterPro" id="IPR019831">
    <property type="entry name" value="Mn/Fe_SOD_N"/>
</dbReference>
<dbReference type="SUPFAM" id="SSF46609">
    <property type="entry name" value="Fe,Mn superoxide dismutase (SOD), N-terminal domain"/>
    <property type="match status" value="1"/>
</dbReference>
<evidence type="ECO:0000313" key="12">
    <source>
        <dbReference type="Proteomes" id="UP000198956"/>
    </source>
</evidence>
<dbReference type="InterPro" id="IPR019833">
    <property type="entry name" value="Mn/Fe_SOD_BS"/>
</dbReference>
<dbReference type="InterPro" id="IPR019832">
    <property type="entry name" value="Mn/Fe_SOD_C"/>
</dbReference>
<dbReference type="OrthoDB" id="9803125at2"/>
<evidence type="ECO:0000256" key="1">
    <source>
        <dbReference type="ARBA" id="ARBA00001936"/>
    </source>
</evidence>
<feature type="binding site" evidence="6">
    <location>
        <position position="163"/>
    </location>
    <ligand>
        <name>Mn(2+)</name>
        <dbReference type="ChEBI" id="CHEBI:29035"/>
    </ligand>
</feature>
<comment type="cofactor">
    <cofactor evidence="1">
        <name>Mn(2+)</name>
        <dbReference type="ChEBI" id="CHEBI:29035"/>
    </cofactor>
</comment>
<dbReference type="PIRSF" id="PIRSF000349">
    <property type="entry name" value="SODismutase"/>
    <property type="match status" value="1"/>
</dbReference>
<dbReference type="Gene3D" id="1.10.287.990">
    <property type="entry name" value="Fe,Mn superoxide dismutase (SOD) domain"/>
    <property type="match status" value="1"/>
</dbReference>
<sequence>MFFLPDLPYAYDELEPYIDARTLEIHHSKHHANYVNQLNVALEGQHELADKSIEWLLSNLEHIPESIRTAVRNNGGGHYNHSLFWSVMSPTGGGEPIGELAEAIAACFGNFKNMKEMVSQAAIRHFGSGYGWLVFDNGKLEVMSTSNQDTPLAEGKIPLMVIDVWEHAYYLKYQNKRPDFVSAWWNVVNWREVEKRYQEAKERMSV</sequence>
<evidence type="ECO:0000313" key="11">
    <source>
        <dbReference type="EMBL" id="SDG67352.1"/>
    </source>
</evidence>
<comment type="similarity">
    <text evidence="2 7">Belongs to the iron/manganese superoxide dismutase family.</text>
</comment>
<dbReference type="FunFam" id="1.10.287.990:FF:000001">
    <property type="entry name" value="Superoxide dismutase"/>
    <property type="match status" value="1"/>
</dbReference>
<dbReference type="PANTHER" id="PTHR43595:SF2">
    <property type="entry name" value="SMALL RIBOSOMAL SUBUNIT PROTEIN MS42"/>
    <property type="match status" value="1"/>
</dbReference>
<feature type="binding site" evidence="6">
    <location>
        <position position="81"/>
    </location>
    <ligand>
        <name>Mn(2+)</name>
        <dbReference type="ChEBI" id="CHEBI:29035"/>
    </ligand>
</feature>
<evidence type="ECO:0000313" key="10">
    <source>
        <dbReference type="EMBL" id="QYY41721.1"/>
    </source>
</evidence>
<evidence type="ECO:0000256" key="5">
    <source>
        <dbReference type="ARBA" id="ARBA00023002"/>
    </source>
</evidence>
<dbReference type="AlphaFoldDB" id="A0A1G7W5T9"/>
<dbReference type="PRINTS" id="PR01703">
    <property type="entry name" value="MNSODISMTASE"/>
</dbReference>